<dbReference type="SUPFAM" id="SSF53335">
    <property type="entry name" value="S-adenosyl-L-methionine-dependent methyltransferases"/>
    <property type="match status" value="1"/>
</dbReference>
<keyword evidence="7" id="KW-0808">Transferase</keyword>
<keyword evidence="6 12" id="KW-0489">Methyltransferase</keyword>
<evidence type="ECO:0000256" key="9">
    <source>
        <dbReference type="ARBA" id="ARBA00030757"/>
    </source>
</evidence>
<evidence type="ECO:0000313" key="13">
    <source>
        <dbReference type="Proteomes" id="UP001522868"/>
    </source>
</evidence>
<dbReference type="RefSeq" id="WP_248634895.1">
    <property type="nucleotide sequence ID" value="NZ_JALPTH010000016.1"/>
</dbReference>
<dbReference type="PANTHER" id="PTHR11579:SF0">
    <property type="entry name" value="PROTEIN-L-ISOASPARTATE(D-ASPARTATE) O-METHYLTRANSFERASE"/>
    <property type="match status" value="1"/>
</dbReference>
<dbReference type="InterPro" id="IPR000682">
    <property type="entry name" value="PCMT"/>
</dbReference>
<proteinExistence type="inferred from homology"/>
<dbReference type="GO" id="GO:0008168">
    <property type="term" value="F:methyltransferase activity"/>
    <property type="evidence" value="ECO:0007669"/>
    <property type="project" value="UniProtKB-KW"/>
</dbReference>
<comment type="subcellular location">
    <subcellularLocation>
        <location evidence="1">Cytoplasm</location>
    </subcellularLocation>
</comment>
<organism evidence="12 13">
    <name type="scientific">Streptomyces lichenis</name>
    <dbReference type="NCBI Taxonomy" id="2306967"/>
    <lineage>
        <taxon>Bacteria</taxon>
        <taxon>Bacillati</taxon>
        <taxon>Actinomycetota</taxon>
        <taxon>Actinomycetes</taxon>
        <taxon>Kitasatosporales</taxon>
        <taxon>Streptomycetaceae</taxon>
        <taxon>Streptomyces</taxon>
    </lineage>
</organism>
<comment type="similarity">
    <text evidence="2">Belongs to the methyltransferase superfamily. L-isoaspartyl/D-aspartyl protein methyltransferase family.</text>
</comment>
<dbReference type="InterPro" id="IPR029063">
    <property type="entry name" value="SAM-dependent_MTases_sf"/>
</dbReference>
<evidence type="ECO:0000256" key="1">
    <source>
        <dbReference type="ARBA" id="ARBA00004496"/>
    </source>
</evidence>
<evidence type="ECO:0000256" key="7">
    <source>
        <dbReference type="ARBA" id="ARBA00022679"/>
    </source>
</evidence>
<comment type="caution">
    <text evidence="12">The sequence shown here is derived from an EMBL/GenBank/DDBJ whole genome shotgun (WGS) entry which is preliminary data.</text>
</comment>
<dbReference type="Gene3D" id="3.40.50.150">
    <property type="entry name" value="Vaccinia Virus protein VP39"/>
    <property type="match status" value="1"/>
</dbReference>
<dbReference type="Proteomes" id="UP001522868">
    <property type="component" value="Unassembled WGS sequence"/>
</dbReference>
<dbReference type="EMBL" id="JALPTH010000016">
    <property type="protein sequence ID" value="MCK8679210.1"/>
    <property type="molecule type" value="Genomic_DNA"/>
</dbReference>
<dbReference type="GO" id="GO:0032259">
    <property type="term" value="P:methylation"/>
    <property type="evidence" value="ECO:0007669"/>
    <property type="project" value="UniProtKB-KW"/>
</dbReference>
<keyword evidence="5" id="KW-0963">Cytoplasm</keyword>
<protein>
    <recommendedName>
        <fullName evidence="4">Protein-L-isoaspartate O-methyltransferase</fullName>
        <ecNumber evidence="3">2.1.1.77</ecNumber>
    </recommendedName>
    <alternativeName>
        <fullName evidence="11">L-isoaspartyl protein carboxyl methyltransferase</fullName>
    </alternativeName>
    <alternativeName>
        <fullName evidence="9">Protein L-isoaspartyl methyltransferase</fullName>
    </alternativeName>
    <alternativeName>
        <fullName evidence="10">Protein-beta-aspartate methyltransferase</fullName>
    </alternativeName>
</protein>
<name>A0ABT0ID48_9ACTN</name>
<dbReference type="EC" id="2.1.1.77" evidence="3"/>
<dbReference type="PANTHER" id="PTHR11579">
    <property type="entry name" value="PROTEIN-L-ISOASPARTATE O-METHYLTRANSFERASE"/>
    <property type="match status" value="1"/>
</dbReference>
<sequence length="385" mass="42353">MADGPVGEAEFARLRDEAATELERREAVPRDWMRRAVRAVPRERFVPGRVWLEDGEDYRSFRREDDERRWAQLVYRVDAPVVTQVDDGEADGHRGAVPTSSISAMTAVMTMLAEAEPEPDQRVLEIGAGTGYNAALLAERVGARGRVVSVEVDPVVCAQARQALETAGYDTVRVVEADGEAGWAGEAPYDRVLSTAAVTTVPYAWVAQTRPRGIIVSPWRTRFYNHGLVRLVVAEDGTASGHFVGAVSFMLMRGQRRTSGIETLFTPAGWDEARTQPLDLASLLTRLENPHARFATGLYLPDVAHWPQDGGHWWCGAGSWAYADGRIAYQWGPHDLIEETSQALDTWHAADEPTLFDYGLSVTPAGSATWLHHSGNPVIARTPPA</sequence>
<reference evidence="12 13" key="1">
    <citation type="submission" date="2022-04" db="EMBL/GenBank/DDBJ databases">
        <title>Streptomyces sp. nov. LCR6-01 isolated from Lichen of Dirinaria sp.</title>
        <authorList>
            <person name="Kanchanasin P."/>
            <person name="Tanasupawat S."/>
            <person name="Phongsopitanun W."/>
        </authorList>
    </citation>
    <scope>NUCLEOTIDE SEQUENCE [LARGE SCALE GENOMIC DNA]</scope>
    <source>
        <strain evidence="12 13">LCR6-01</strain>
    </source>
</reference>
<evidence type="ECO:0000313" key="12">
    <source>
        <dbReference type="EMBL" id="MCK8679210.1"/>
    </source>
</evidence>
<accession>A0ABT0ID48</accession>
<evidence type="ECO:0000256" key="5">
    <source>
        <dbReference type="ARBA" id="ARBA00022490"/>
    </source>
</evidence>
<evidence type="ECO:0000256" key="4">
    <source>
        <dbReference type="ARBA" id="ARBA00013346"/>
    </source>
</evidence>
<evidence type="ECO:0000256" key="8">
    <source>
        <dbReference type="ARBA" id="ARBA00022691"/>
    </source>
</evidence>
<keyword evidence="13" id="KW-1185">Reference proteome</keyword>
<keyword evidence="8" id="KW-0949">S-adenosyl-L-methionine</keyword>
<dbReference type="Pfam" id="PF01135">
    <property type="entry name" value="PCMT"/>
    <property type="match status" value="1"/>
</dbReference>
<evidence type="ECO:0000256" key="6">
    <source>
        <dbReference type="ARBA" id="ARBA00022603"/>
    </source>
</evidence>
<evidence type="ECO:0000256" key="3">
    <source>
        <dbReference type="ARBA" id="ARBA00011890"/>
    </source>
</evidence>
<evidence type="ECO:0000256" key="11">
    <source>
        <dbReference type="ARBA" id="ARBA00031350"/>
    </source>
</evidence>
<evidence type="ECO:0000256" key="2">
    <source>
        <dbReference type="ARBA" id="ARBA00005369"/>
    </source>
</evidence>
<dbReference type="CDD" id="cd02440">
    <property type="entry name" value="AdoMet_MTases"/>
    <property type="match status" value="1"/>
</dbReference>
<gene>
    <name evidence="12" type="ORF">M1O15_17790</name>
</gene>
<evidence type="ECO:0000256" key="10">
    <source>
        <dbReference type="ARBA" id="ARBA00031323"/>
    </source>
</evidence>